<name>A0A1F5ZQH3_9BACT</name>
<dbReference type="InterPro" id="IPR021109">
    <property type="entry name" value="Peptidase_aspartic_dom_sf"/>
</dbReference>
<evidence type="ECO:0000313" key="1">
    <source>
        <dbReference type="EMBL" id="OGG14362.1"/>
    </source>
</evidence>
<organism evidence="1 2">
    <name type="scientific">Candidatus Gottesmanbacteria bacterium RIFCSPHIGHO2_01_FULL_39_10</name>
    <dbReference type="NCBI Taxonomy" id="1798375"/>
    <lineage>
        <taxon>Bacteria</taxon>
        <taxon>Candidatus Gottesmaniibacteriota</taxon>
    </lineage>
</organism>
<sequence length="134" mass="15060">MIIFKYKEESLGVGRGTVRRPVADVFLKTQSGSYIEFHPYIDSGADLTLIPLSLGKLLGLHIDEKHMEQIGGIKGSVPIIQTECQMRIGQEDLKAKIAWALIEDVPPVLGRTDIFDRFNVTFKQKEGIIKFEKS</sequence>
<dbReference type="EMBL" id="MFJE01000020">
    <property type="protein sequence ID" value="OGG14362.1"/>
    <property type="molecule type" value="Genomic_DNA"/>
</dbReference>
<dbReference type="SUPFAM" id="SSF50630">
    <property type="entry name" value="Acid proteases"/>
    <property type="match status" value="1"/>
</dbReference>
<dbReference type="STRING" id="1798375.A2773_02905"/>
<protein>
    <recommendedName>
        <fullName evidence="3">Peptidase A2 domain-containing protein</fullName>
    </recommendedName>
</protein>
<accession>A0A1F5ZQH3</accession>
<proteinExistence type="predicted"/>
<evidence type="ECO:0008006" key="3">
    <source>
        <dbReference type="Google" id="ProtNLM"/>
    </source>
</evidence>
<dbReference type="Proteomes" id="UP000177383">
    <property type="component" value="Unassembled WGS sequence"/>
</dbReference>
<evidence type="ECO:0000313" key="2">
    <source>
        <dbReference type="Proteomes" id="UP000177383"/>
    </source>
</evidence>
<comment type="caution">
    <text evidence="1">The sequence shown here is derived from an EMBL/GenBank/DDBJ whole genome shotgun (WGS) entry which is preliminary data.</text>
</comment>
<dbReference type="AlphaFoldDB" id="A0A1F5ZQH3"/>
<dbReference type="Gene3D" id="2.40.70.10">
    <property type="entry name" value="Acid Proteases"/>
    <property type="match status" value="1"/>
</dbReference>
<gene>
    <name evidence="1" type="ORF">A2773_02905</name>
</gene>
<reference evidence="1 2" key="1">
    <citation type="journal article" date="2016" name="Nat. Commun.">
        <title>Thousands of microbial genomes shed light on interconnected biogeochemical processes in an aquifer system.</title>
        <authorList>
            <person name="Anantharaman K."/>
            <person name="Brown C.T."/>
            <person name="Hug L.A."/>
            <person name="Sharon I."/>
            <person name="Castelle C.J."/>
            <person name="Probst A.J."/>
            <person name="Thomas B.C."/>
            <person name="Singh A."/>
            <person name="Wilkins M.J."/>
            <person name="Karaoz U."/>
            <person name="Brodie E.L."/>
            <person name="Williams K.H."/>
            <person name="Hubbard S.S."/>
            <person name="Banfield J.F."/>
        </authorList>
    </citation>
    <scope>NUCLEOTIDE SEQUENCE [LARGE SCALE GENOMIC DNA]</scope>
</reference>